<dbReference type="RefSeq" id="WP_217156046.1">
    <property type="nucleotide sequence ID" value="NZ_VOMB01000012.1"/>
</dbReference>
<proteinExistence type="predicted"/>
<gene>
    <name evidence="1" type="ORF">FR943_08800</name>
</gene>
<evidence type="ECO:0000313" key="2">
    <source>
        <dbReference type="Proteomes" id="UP000812982"/>
    </source>
</evidence>
<reference evidence="1 2" key="1">
    <citation type="journal article" date="2021" name="Sci. Rep.">
        <title>Phenotypic and genomic hallmarks of a novel, potentially pathogenic rapidly growing Mycobacterium species related to the Mycobacterium fortuitum complex.</title>
        <authorList>
            <person name="Gharbi R."/>
            <person name="Khanna V."/>
            <person name="Frigui W."/>
            <person name="Mhenni B."/>
            <person name="Brosch R."/>
            <person name="Mardassi H."/>
        </authorList>
    </citation>
    <scope>NUCLEOTIDE SEQUENCE [LARGE SCALE GENOMIC DNA]</scope>
    <source>
        <strain evidence="1 2">TNTM28</strain>
    </source>
</reference>
<protein>
    <recommendedName>
        <fullName evidence="3">ESX-1 secretion-associated protein</fullName>
    </recommendedName>
</protein>
<evidence type="ECO:0000313" key="1">
    <source>
        <dbReference type="EMBL" id="MBU9763939.1"/>
    </source>
</evidence>
<keyword evidence="2" id="KW-1185">Reference proteome</keyword>
<accession>A0ABS6KKC3</accession>
<dbReference type="Proteomes" id="UP000812982">
    <property type="component" value="Unassembled WGS sequence"/>
</dbReference>
<dbReference type="EMBL" id="VOMB01000012">
    <property type="protein sequence ID" value="MBU9763939.1"/>
    <property type="molecule type" value="Genomic_DNA"/>
</dbReference>
<name>A0ABS6KKC3_9MYCO</name>
<sequence>MPADTLRADLTAIRALGDALTRHATDLDQLAAALRAMPSPAAALGPVGERFVTAFIEAVGRHSDAVLALGTDTAAGAARAGATAAQYAAAGQRAAELLPRV</sequence>
<evidence type="ECO:0008006" key="3">
    <source>
        <dbReference type="Google" id="ProtNLM"/>
    </source>
</evidence>
<organism evidence="1 2">
    <name type="scientific">[Mycobacterium] fortunisiensis</name>
    <dbReference type="NCBI Taxonomy" id="2600579"/>
    <lineage>
        <taxon>Bacteria</taxon>
        <taxon>Bacillati</taxon>
        <taxon>Actinomycetota</taxon>
        <taxon>Actinomycetes</taxon>
        <taxon>Mycobacteriales</taxon>
        <taxon>Mycobacteriaceae</taxon>
        <taxon>Mycolicibacterium</taxon>
    </lineage>
</organism>
<comment type="caution">
    <text evidence="1">The sequence shown here is derived from an EMBL/GenBank/DDBJ whole genome shotgun (WGS) entry which is preliminary data.</text>
</comment>